<dbReference type="EMBL" id="RXOL01000004">
    <property type="protein sequence ID" value="RVQ66388.1"/>
    <property type="molecule type" value="Genomic_DNA"/>
</dbReference>
<gene>
    <name evidence="1" type="ORF">EKN06_10165</name>
</gene>
<sequence length="80" mass="8433">MAKKTETAAAEAAATPTTKIGTVIALLRREDGATLAELIAATGWQPHSTRAALTGLRKQGHVIEKSKRDDVTCYRITGAA</sequence>
<dbReference type="Proteomes" id="UP000283003">
    <property type="component" value="Unassembled WGS sequence"/>
</dbReference>
<organism evidence="1 2">
    <name type="scientific">Croceicoccus ponticola</name>
    <dbReference type="NCBI Taxonomy" id="2217664"/>
    <lineage>
        <taxon>Bacteria</taxon>
        <taxon>Pseudomonadati</taxon>
        <taxon>Pseudomonadota</taxon>
        <taxon>Alphaproteobacteria</taxon>
        <taxon>Sphingomonadales</taxon>
        <taxon>Erythrobacteraceae</taxon>
        <taxon>Croceicoccus</taxon>
    </lineage>
</organism>
<evidence type="ECO:0000313" key="1">
    <source>
        <dbReference type="EMBL" id="RVQ66388.1"/>
    </source>
</evidence>
<comment type="caution">
    <text evidence="1">The sequence shown here is derived from an EMBL/GenBank/DDBJ whole genome shotgun (WGS) entry which is preliminary data.</text>
</comment>
<dbReference type="AlphaFoldDB" id="A0A437GW81"/>
<dbReference type="OrthoDB" id="7206991at2"/>
<dbReference type="RefSeq" id="WP_127612811.1">
    <property type="nucleotide sequence ID" value="NZ_RXOL01000004.1"/>
</dbReference>
<accession>A0A437GW81</accession>
<reference evidence="1 2" key="1">
    <citation type="submission" date="2018-12" db="EMBL/GenBank/DDBJ databases">
        <title>Croceicoccus ponticola sp. nov., a lipolytic bacterium isolated from seawater.</title>
        <authorList>
            <person name="Yoon J.-H."/>
        </authorList>
    </citation>
    <scope>NUCLEOTIDE SEQUENCE [LARGE SCALE GENOMIC DNA]</scope>
    <source>
        <strain evidence="1 2">GM-16</strain>
    </source>
</reference>
<protein>
    <submittedName>
        <fullName evidence="1">DUF3489 domain-containing protein</fullName>
    </submittedName>
</protein>
<dbReference type="SUPFAM" id="SSF46785">
    <property type="entry name" value="Winged helix' DNA-binding domain"/>
    <property type="match status" value="1"/>
</dbReference>
<dbReference type="Pfam" id="PF11994">
    <property type="entry name" value="DUF3489"/>
    <property type="match status" value="1"/>
</dbReference>
<keyword evidence="2" id="KW-1185">Reference proteome</keyword>
<dbReference type="InterPro" id="IPR036390">
    <property type="entry name" value="WH_DNA-bd_sf"/>
</dbReference>
<proteinExistence type="predicted"/>
<evidence type="ECO:0000313" key="2">
    <source>
        <dbReference type="Proteomes" id="UP000283003"/>
    </source>
</evidence>
<name>A0A437GW81_9SPHN</name>
<dbReference type="InterPro" id="IPR021880">
    <property type="entry name" value="DUF3489"/>
</dbReference>